<keyword evidence="4" id="KW-0804">Transcription</keyword>
<keyword evidence="2" id="KW-0805">Transcription regulation</keyword>
<dbReference type="InterPro" id="IPR050389">
    <property type="entry name" value="LysR-type_TF"/>
</dbReference>
<dbReference type="InterPro" id="IPR036390">
    <property type="entry name" value="WH_DNA-bd_sf"/>
</dbReference>
<dbReference type="InterPro" id="IPR000847">
    <property type="entry name" value="LysR_HTH_N"/>
</dbReference>
<evidence type="ECO:0000259" key="5">
    <source>
        <dbReference type="PROSITE" id="PS50931"/>
    </source>
</evidence>
<dbReference type="Gene3D" id="3.40.190.10">
    <property type="entry name" value="Periplasmic binding protein-like II"/>
    <property type="match status" value="2"/>
</dbReference>
<evidence type="ECO:0000256" key="3">
    <source>
        <dbReference type="ARBA" id="ARBA00023125"/>
    </source>
</evidence>
<evidence type="ECO:0000256" key="1">
    <source>
        <dbReference type="ARBA" id="ARBA00009437"/>
    </source>
</evidence>
<name>A0A4R5LRY7_9GAMM</name>
<dbReference type="PROSITE" id="PS50931">
    <property type="entry name" value="HTH_LYSR"/>
    <property type="match status" value="1"/>
</dbReference>
<organism evidence="6 7">
    <name type="scientific">Seongchinamella unica</name>
    <dbReference type="NCBI Taxonomy" id="2547392"/>
    <lineage>
        <taxon>Bacteria</taxon>
        <taxon>Pseudomonadati</taxon>
        <taxon>Pseudomonadota</taxon>
        <taxon>Gammaproteobacteria</taxon>
        <taxon>Cellvibrionales</taxon>
        <taxon>Halieaceae</taxon>
        <taxon>Seongchinamella</taxon>
    </lineage>
</organism>
<dbReference type="Gene3D" id="1.10.10.10">
    <property type="entry name" value="Winged helix-like DNA-binding domain superfamily/Winged helix DNA-binding domain"/>
    <property type="match status" value="1"/>
</dbReference>
<evidence type="ECO:0000256" key="2">
    <source>
        <dbReference type="ARBA" id="ARBA00023015"/>
    </source>
</evidence>
<dbReference type="SUPFAM" id="SSF53850">
    <property type="entry name" value="Periplasmic binding protein-like II"/>
    <property type="match status" value="1"/>
</dbReference>
<dbReference type="GO" id="GO:0003700">
    <property type="term" value="F:DNA-binding transcription factor activity"/>
    <property type="evidence" value="ECO:0007669"/>
    <property type="project" value="InterPro"/>
</dbReference>
<comment type="caution">
    <text evidence="6">The sequence shown here is derived from an EMBL/GenBank/DDBJ whole genome shotgun (WGS) entry which is preliminary data.</text>
</comment>
<dbReference type="RefSeq" id="WP_133211857.1">
    <property type="nucleotide sequence ID" value="NZ_SMSE01000002.1"/>
</dbReference>
<dbReference type="PRINTS" id="PR00039">
    <property type="entry name" value="HTHLYSR"/>
</dbReference>
<dbReference type="PANTHER" id="PTHR30118:SF15">
    <property type="entry name" value="TRANSCRIPTIONAL REGULATORY PROTEIN"/>
    <property type="match status" value="1"/>
</dbReference>
<dbReference type="AlphaFoldDB" id="A0A4R5LRY7"/>
<dbReference type="EMBL" id="SMSE01000002">
    <property type="protein sequence ID" value="TDG13665.1"/>
    <property type="molecule type" value="Genomic_DNA"/>
</dbReference>
<dbReference type="OrthoDB" id="6621790at2"/>
<keyword evidence="7" id="KW-1185">Reference proteome</keyword>
<evidence type="ECO:0000313" key="6">
    <source>
        <dbReference type="EMBL" id="TDG13665.1"/>
    </source>
</evidence>
<dbReference type="Pfam" id="PF03466">
    <property type="entry name" value="LysR_substrate"/>
    <property type="match status" value="1"/>
</dbReference>
<dbReference type="SUPFAM" id="SSF46785">
    <property type="entry name" value="Winged helix' DNA-binding domain"/>
    <property type="match status" value="1"/>
</dbReference>
<proteinExistence type="inferred from homology"/>
<gene>
    <name evidence="6" type="ORF">E2F43_09080</name>
</gene>
<dbReference type="Proteomes" id="UP000295554">
    <property type="component" value="Unassembled WGS sequence"/>
</dbReference>
<keyword evidence="3" id="KW-0238">DNA-binding</keyword>
<dbReference type="PANTHER" id="PTHR30118">
    <property type="entry name" value="HTH-TYPE TRANSCRIPTIONAL REGULATOR LEUO-RELATED"/>
    <property type="match status" value="1"/>
</dbReference>
<evidence type="ECO:0000256" key="4">
    <source>
        <dbReference type="ARBA" id="ARBA00023163"/>
    </source>
</evidence>
<feature type="domain" description="HTH lysR-type" evidence="5">
    <location>
        <begin position="9"/>
        <end position="66"/>
    </location>
</feature>
<accession>A0A4R5LRY7</accession>
<dbReference type="GO" id="GO:0003677">
    <property type="term" value="F:DNA binding"/>
    <property type="evidence" value="ECO:0007669"/>
    <property type="project" value="UniProtKB-KW"/>
</dbReference>
<reference evidence="6 7" key="1">
    <citation type="submission" date="2019-03" db="EMBL/GenBank/DDBJ databases">
        <title>Seongchinamella monodicae gen. nov., sp. nov., a novel member of the Gammaproteobacteria isolated from a tidal mudflat of beach.</title>
        <authorList>
            <person name="Yang H.G."/>
            <person name="Kang J.W."/>
            <person name="Lee S.D."/>
        </authorList>
    </citation>
    <scope>NUCLEOTIDE SEQUENCE [LARGE SCALE GENOMIC DNA]</scope>
    <source>
        <strain evidence="6 7">GH4-78</strain>
    </source>
</reference>
<protein>
    <submittedName>
        <fullName evidence="6">LysR family transcriptional regulator</fullName>
    </submittedName>
</protein>
<dbReference type="InterPro" id="IPR005119">
    <property type="entry name" value="LysR_subst-bd"/>
</dbReference>
<dbReference type="InterPro" id="IPR036388">
    <property type="entry name" value="WH-like_DNA-bd_sf"/>
</dbReference>
<dbReference type="Pfam" id="PF00126">
    <property type="entry name" value="HTH_1"/>
    <property type="match status" value="1"/>
</dbReference>
<evidence type="ECO:0000313" key="7">
    <source>
        <dbReference type="Proteomes" id="UP000295554"/>
    </source>
</evidence>
<comment type="similarity">
    <text evidence="1">Belongs to the LysR transcriptional regulatory family.</text>
</comment>
<sequence length="328" mass="37254">MDIRDLGRLDLNLLVALEALLEEKSVSRAAQRLYVTQSAMSKTLGRLRELFDDPLFVRRGTGMVPTPRAEQLGLRLPEVLQAVQGMIQPLEFDPRAYEGQMNLLVQGPLGAWFVPALVAKLQHSAPGMRLRICSQSDQLFEQLAVGGLDMALQIERRHYPADMELTTLAFAQPVLMARKGHPLENTEFTFDDVTRFPQVSLMSTELGELRFNDNGAEQVEEYQRRTEAQVETDDLQTALQIVRETDCLFPAPPMLMEQFNLSRDLVALPIPGLGDLSIRYVAVRPQRVLGSAAHEFFYQQIIELTEKFRAQMGLLNLEQLREQRQLDY</sequence>